<dbReference type="EMBL" id="BMJS01000001">
    <property type="protein sequence ID" value="GGF86932.1"/>
    <property type="molecule type" value="Genomic_DNA"/>
</dbReference>
<dbReference type="OrthoDB" id="9791274at2"/>
<accession>A0A8J2Z245</accession>
<feature type="binding site" evidence="1">
    <location>
        <position position="20"/>
    </location>
    <ligand>
        <name>S-adenosyl-L-methionine</name>
        <dbReference type="ChEBI" id="CHEBI:59789"/>
    </ligand>
</feature>
<dbReference type="HAMAP" id="MF_00934">
    <property type="entry name" value="23SrRNA_methyltr_J"/>
    <property type="match status" value="1"/>
</dbReference>
<sequence>MSLSYQHIYHAGNFADIHKHLWLIAVIEHLGNKEKPFFWLDTHAGRGIYDLYSPEAQKTKEGLNGIGKVLKLFEKSDNPLLAKYKTLIDELNSDKTTLQFYPGSAYLAASLLREQDRMTALELHPQEIEHLKLAMHDFEKVTVKYGDMSKLISGFLPPKERRGGVLIDPSFEIKSEYESQARLLMQSVKKWSTGTFMLWYPLLPQRRHERLKEILRDAQLMMTIDEWVFENPSKAIGMYGSGMIIVNSPYTAAEKVKRALSILEKGINKG</sequence>
<comment type="caution">
    <text evidence="1">Lacks conserved residue(s) required for the propagation of feature annotation.</text>
</comment>
<dbReference type="PANTHER" id="PTHR37426:SF1">
    <property type="entry name" value="RIBOSOMAL RNA LARGE SUBUNIT METHYLTRANSFERASE J"/>
    <property type="match status" value="1"/>
</dbReference>
<keyword evidence="1" id="KW-0808">Transferase</keyword>
<feature type="binding site" evidence="1">
    <location>
        <position position="122"/>
    </location>
    <ligand>
        <name>S-adenosyl-L-methionine</name>
        <dbReference type="ChEBI" id="CHEBI:59789"/>
    </ligand>
</feature>
<keyword evidence="3" id="KW-1185">Reference proteome</keyword>
<dbReference type="EC" id="2.1.1.266" evidence="1"/>
<dbReference type="GO" id="GO:0070475">
    <property type="term" value="P:rRNA base methylation"/>
    <property type="evidence" value="ECO:0007669"/>
    <property type="project" value="UniProtKB-UniRule"/>
</dbReference>
<comment type="subunit">
    <text evidence="1">Monomer.</text>
</comment>
<dbReference type="GO" id="GO:0003723">
    <property type="term" value="F:RNA binding"/>
    <property type="evidence" value="ECO:0007669"/>
    <property type="project" value="UniProtKB-UniRule"/>
</dbReference>
<evidence type="ECO:0000313" key="2">
    <source>
        <dbReference type="EMBL" id="GGF86932.1"/>
    </source>
</evidence>
<organism evidence="2 3">
    <name type="scientific">Cysteiniphilum litorale</name>
    <dbReference type="NCBI Taxonomy" id="2056700"/>
    <lineage>
        <taxon>Bacteria</taxon>
        <taxon>Pseudomonadati</taxon>
        <taxon>Pseudomonadota</taxon>
        <taxon>Gammaproteobacteria</taxon>
        <taxon>Thiotrichales</taxon>
        <taxon>Fastidiosibacteraceae</taxon>
        <taxon>Cysteiniphilum</taxon>
    </lineage>
</organism>
<feature type="binding site" evidence="1">
    <location>
        <position position="104"/>
    </location>
    <ligand>
        <name>S-adenosyl-L-methionine</name>
        <dbReference type="ChEBI" id="CHEBI:59789"/>
    </ligand>
</feature>
<dbReference type="SUPFAM" id="SSF53335">
    <property type="entry name" value="S-adenosyl-L-methionine-dependent methyltransferases"/>
    <property type="match status" value="1"/>
</dbReference>
<gene>
    <name evidence="1 2" type="primary">rlmJ</name>
    <name evidence="2" type="ORF">GCM10010995_00310</name>
</gene>
<name>A0A8J2Z245_9GAMM</name>
<dbReference type="GO" id="GO:0036307">
    <property type="term" value="F:23S rRNA (adenine(2030)-N(6))-methyltransferase activity"/>
    <property type="evidence" value="ECO:0007669"/>
    <property type="project" value="UniProtKB-UniRule"/>
</dbReference>
<evidence type="ECO:0000256" key="1">
    <source>
        <dbReference type="HAMAP-Rule" id="MF_00934"/>
    </source>
</evidence>
<feature type="site" description="Interaction with substrate rRNA" evidence="1">
    <location>
        <position position="5"/>
    </location>
</feature>
<feature type="binding site" evidence="1">
    <location>
        <position position="43"/>
    </location>
    <ligand>
        <name>S-adenosyl-L-methionine</name>
        <dbReference type="ChEBI" id="CHEBI:59789"/>
    </ligand>
</feature>
<proteinExistence type="inferred from homology"/>
<dbReference type="Gene3D" id="3.40.50.150">
    <property type="entry name" value="Vaccinia Virus protein VP39"/>
    <property type="match status" value="1"/>
</dbReference>
<dbReference type="RefSeq" id="WP_117001350.1">
    <property type="nucleotide sequence ID" value="NZ_BMJS01000001.1"/>
</dbReference>
<keyword evidence="1" id="KW-0949">S-adenosyl-L-methionine</keyword>
<dbReference type="Proteomes" id="UP000636949">
    <property type="component" value="Unassembled WGS sequence"/>
</dbReference>
<evidence type="ECO:0000313" key="3">
    <source>
        <dbReference type="Proteomes" id="UP000636949"/>
    </source>
</evidence>
<keyword evidence="1" id="KW-0698">rRNA processing</keyword>
<keyword evidence="1 2" id="KW-0489">Methyltransferase</keyword>
<feature type="active site" description="Proton acceptor" evidence="1">
    <location>
        <position position="168"/>
    </location>
</feature>
<dbReference type="InterPro" id="IPR007473">
    <property type="entry name" value="RlmJ"/>
</dbReference>
<comment type="function">
    <text evidence="1">Specifically methylates the adenine in position 2030 of 23S rRNA.</text>
</comment>
<feature type="binding site" evidence="1">
    <location>
        <position position="168"/>
    </location>
    <ligand>
        <name>S-adenosyl-L-methionine</name>
        <dbReference type="ChEBI" id="CHEBI:59789"/>
    </ligand>
</feature>
<comment type="caution">
    <text evidence="2">The sequence shown here is derived from an EMBL/GenBank/DDBJ whole genome shotgun (WGS) entry which is preliminary data.</text>
</comment>
<reference evidence="2" key="2">
    <citation type="submission" date="2020-09" db="EMBL/GenBank/DDBJ databases">
        <authorList>
            <person name="Sun Q."/>
            <person name="Zhou Y."/>
        </authorList>
    </citation>
    <scope>NUCLEOTIDE SEQUENCE</scope>
    <source>
        <strain evidence="2">CGMCC 1.15758</strain>
    </source>
</reference>
<keyword evidence="1" id="KW-0694">RNA-binding</keyword>
<comment type="similarity">
    <text evidence="1">Belongs to the RlmJ family.</text>
</comment>
<reference evidence="2" key="1">
    <citation type="journal article" date="2014" name="Int. J. Syst. Evol. Microbiol.">
        <title>Complete genome sequence of Corynebacterium casei LMG S-19264T (=DSM 44701T), isolated from a smear-ripened cheese.</title>
        <authorList>
            <consortium name="US DOE Joint Genome Institute (JGI-PGF)"/>
            <person name="Walter F."/>
            <person name="Albersmeier A."/>
            <person name="Kalinowski J."/>
            <person name="Ruckert C."/>
        </authorList>
    </citation>
    <scope>NUCLEOTIDE SEQUENCE</scope>
    <source>
        <strain evidence="2">CGMCC 1.15758</strain>
    </source>
</reference>
<protein>
    <recommendedName>
        <fullName evidence="1">Ribosomal RNA large subunit methyltransferase J</fullName>
        <ecNumber evidence="1">2.1.1.266</ecNumber>
    </recommendedName>
    <alternativeName>
        <fullName evidence="1">23S rRNA (adenine(2030)-N6)-methyltransferase</fullName>
    </alternativeName>
    <alternativeName>
        <fullName evidence="1">23S rRNA m6A2030 methyltransferase</fullName>
    </alternativeName>
</protein>
<dbReference type="InterPro" id="IPR029063">
    <property type="entry name" value="SAM-dependent_MTases_sf"/>
</dbReference>
<dbReference type="Pfam" id="PF04378">
    <property type="entry name" value="RsmJ"/>
    <property type="match status" value="1"/>
</dbReference>
<dbReference type="AlphaFoldDB" id="A0A8J2Z245"/>
<dbReference type="PANTHER" id="PTHR37426">
    <property type="entry name" value="RIBOSOMAL RNA LARGE SUBUNIT METHYLTRANSFERASE J"/>
    <property type="match status" value="1"/>
</dbReference>
<dbReference type="GO" id="GO:0005829">
    <property type="term" value="C:cytosol"/>
    <property type="evidence" value="ECO:0007669"/>
    <property type="project" value="TreeGrafter"/>
</dbReference>
<comment type="catalytic activity">
    <reaction evidence="1">
        <text>adenosine(2030) in 23S rRNA + S-adenosyl-L-methionine = N(6)-methyladenosine(2030) in 23S rRNA + S-adenosyl-L-homocysteine + H(+)</text>
        <dbReference type="Rhea" id="RHEA:43736"/>
        <dbReference type="Rhea" id="RHEA-COMP:10668"/>
        <dbReference type="Rhea" id="RHEA-COMP:10669"/>
        <dbReference type="ChEBI" id="CHEBI:15378"/>
        <dbReference type="ChEBI" id="CHEBI:57856"/>
        <dbReference type="ChEBI" id="CHEBI:59789"/>
        <dbReference type="ChEBI" id="CHEBI:74411"/>
        <dbReference type="ChEBI" id="CHEBI:74449"/>
        <dbReference type="EC" id="2.1.1.266"/>
    </reaction>
</comment>